<dbReference type="PANTHER" id="PTHR33048">
    <property type="entry name" value="PTH11-LIKE INTEGRAL MEMBRANE PROTEIN (AFU_ORTHOLOGUE AFUA_5G11245)"/>
    <property type="match status" value="1"/>
</dbReference>
<feature type="transmembrane region" description="Helical" evidence="7">
    <location>
        <begin position="250"/>
        <end position="272"/>
    </location>
</feature>
<dbReference type="PANTHER" id="PTHR33048:SF123">
    <property type="entry name" value="INTEGRAL MEMBRANE PROTEIN"/>
    <property type="match status" value="1"/>
</dbReference>
<evidence type="ECO:0000256" key="1">
    <source>
        <dbReference type="ARBA" id="ARBA00004141"/>
    </source>
</evidence>
<feature type="transmembrane region" description="Helical" evidence="7">
    <location>
        <begin position="50"/>
        <end position="70"/>
    </location>
</feature>
<dbReference type="VEuPathDB" id="FungiDB:JI435_129250"/>
<dbReference type="AlphaFoldDB" id="A0A7U2I6Y9"/>
<dbReference type="OrthoDB" id="5329176at2759"/>
<keyword evidence="4 7" id="KW-0472">Membrane</keyword>
<comment type="subcellular location">
    <subcellularLocation>
        <location evidence="1">Membrane</location>
        <topology evidence="1">Multi-pass membrane protein</topology>
    </subcellularLocation>
</comment>
<dbReference type="Pfam" id="PF20684">
    <property type="entry name" value="Fung_rhodopsin"/>
    <property type="match status" value="1"/>
</dbReference>
<organism evidence="9 10">
    <name type="scientific">Phaeosphaeria nodorum (strain SN15 / ATCC MYA-4574 / FGSC 10173)</name>
    <name type="common">Glume blotch fungus</name>
    <name type="synonym">Parastagonospora nodorum</name>
    <dbReference type="NCBI Taxonomy" id="321614"/>
    <lineage>
        <taxon>Eukaryota</taxon>
        <taxon>Fungi</taxon>
        <taxon>Dikarya</taxon>
        <taxon>Ascomycota</taxon>
        <taxon>Pezizomycotina</taxon>
        <taxon>Dothideomycetes</taxon>
        <taxon>Pleosporomycetidae</taxon>
        <taxon>Pleosporales</taxon>
        <taxon>Pleosporineae</taxon>
        <taxon>Phaeosphaeriaceae</taxon>
        <taxon>Parastagonospora</taxon>
    </lineage>
</organism>
<name>A0A7U2I6Y9_PHANO</name>
<reference evidence="10" key="1">
    <citation type="journal article" date="2021" name="BMC Genomics">
        <title>Chromosome-level genome assembly and manually-curated proteome of model necrotroph Parastagonospora nodorum Sn15 reveals a genome-wide trove of candidate effector homologs, and redundancy of virulence-related functions within an accessory chromosome.</title>
        <authorList>
            <person name="Bertazzoni S."/>
            <person name="Jones D.A.B."/>
            <person name="Phan H.T."/>
            <person name="Tan K.-C."/>
            <person name="Hane J.K."/>
        </authorList>
    </citation>
    <scope>NUCLEOTIDE SEQUENCE [LARGE SCALE GENOMIC DNA]</scope>
    <source>
        <strain evidence="10">SN15 / ATCC MYA-4574 / FGSC 10173)</strain>
    </source>
</reference>
<evidence type="ECO:0000256" key="7">
    <source>
        <dbReference type="SAM" id="Phobius"/>
    </source>
</evidence>
<evidence type="ECO:0000259" key="8">
    <source>
        <dbReference type="Pfam" id="PF20684"/>
    </source>
</evidence>
<keyword evidence="3 7" id="KW-1133">Transmembrane helix</keyword>
<gene>
    <name evidence="9" type="ORF">JI435_129250</name>
</gene>
<dbReference type="InterPro" id="IPR049326">
    <property type="entry name" value="Rhodopsin_dom_fungi"/>
</dbReference>
<dbReference type="Proteomes" id="UP000663193">
    <property type="component" value="Chromosome 16"/>
</dbReference>
<evidence type="ECO:0000256" key="3">
    <source>
        <dbReference type="ARBA" id="ARBA00022989"/>
    </source>
</evidence>
<feature type="transmembrane region" description="Helical" evidence="7">
    <location>
        <begin position="175"/>
        <end position="199"/>
    </location>
</feature>
<dbReference type="EMBL" id="CP069038">
    <property type="protein sequence ID" value="QRD04190.1"/>
    <property type="molecule type" value="Genomic_DNA"/>
</dbReference>
<feature type="transmembrane region" description="Helical" evidence="7">
    <location>
        <begin position="211"/>
        <end position="230"/>
    </location>
</feature>
<evidence type="ECO:0000313" key="9">
    <source>
        <dbReference type="EMBL" id="QRD04190.1"/>
    </source>
</evidence>
<feature type="compositionally biased region" description="Basic and acidic residues" evidence="6">
    <location>
        <begin position="304"/>
        <end position="319"/>
    </location>
</feature>
<feature type="domain" description="Rhodopsin" evidence="8">
    <location>
        <begin position="34"/>
        <end position="273"/>
    </location>
</feature>
<feature type="transmembrane region" description="Helical" evidence="7">
    <location>
        <begin position="99"/>
        <end position="121"/>
    </location>
</feature>
<sequence>MSSHPSTAQGLVNQRECVAVAAALTSLSVIIVTLRVYTRAVIVRNFGHDDYAMLVALVLIIGYFVAIIVLKNNGLGFSGEVLSPTQMRNQVQTTLAIQVIYYVVINTIKISILFFYLRIAARKRLEVLSKGTIGFLAAFCSICIICTLSQCIPLHKFWDLTGTAPGTCSIDATALFYATSSINIAIDIWILVLPITTLLKVQRPTREKAALVGIFSLGVFSTIASIVRLHAIRIYTESSDPFFDSVPINLWSMVEVNVGILCASIPSLKALFSSSQRQRSKNGAGYQYHSRGKSGVQDDTAESESVRLHDVHHAPTSET</sequence>
<evidence type="ECO:0000256" key="6">
    <source>
        <dbReference type="SAM" id="MobiDB-lite"/>
    </source>
</evidence>
<protein>
    <recommendedName>
        <fullName evidence="8">Rhodopsin domain-containing protein</fullName>
    </recommendedName>
</protein>
<feature type="region of interest" description="Disordered" evidence="6">
    <location>
        <begin position="280"/>
        <end position="319"/>
    </location>
</feature>
<keyword evidence="2 7" id="KW-0812">Transmembrane</keyword>
<proteinExistence type="inferred from homology"/>
<accession>A0A7U2I6Y9</accession>
<dbReference type="GO" id="GO:0016020">
    <property type="term" value="C:membrane"/>
    <property type="evidence" value="ECO:0007669"/>
    <property type="project" value="UniProtKB-SubCell"/>
</dbReference>
<feature type="transmembrane region" description="Helical" evidence="7">
    <location>
        <begin position="20"/>
        <end position="38"/>
    </location>
</feature>
<evidence type="ECO:0000313" key="10">
    <source>
        <dbReference type="Proteomes" id="UP000663193"/>
    </source>
</evidence>
<dbReference type="InterPro" id="IPR052337">
    <property type="entry name" value="SAT4-like"/>
</dbReference>
<comment type="similarity">
    <text evidence="5">Belongs to the SAT4 family.</text>
</comment>
<keyword evidence="10" id="KW-1185">Reference proteome</keyword>
<feature type="transmembrane region" description="Helical" evidence="7">
    <location>
        <begin position="133"/>
        <end position="155"/>
    </location>
</feature>
<evidence type="ECO:0000256" key="4">
    <source>
        <dbReference type="ARBA" id="ARBA00023136"/>
    </source>
</evidence>
<evidence type="ECO:0000256" key="2">
    <source>
        <dbReference type="ARBA" id="ARBA00022692"/>
    </source>
</evidence>
<evidence type="ECO:0000256" key="5">
    <source>
        <dbReference type="ARBA" id="ARBA00038359"/>
    </source>
</evidence>